<dbReference type="NCBIfam" id="NF001679">
    <property type="entry name" value="PRK00440.1"/>
    <property type="match status" value="1"/>
</dbReference>
<dbReference type="Proteomes" id="UP000241890">
    <property type="component" value="Unassembled WGS sequence"/>
</dbReference>
<dbReference type="Gene3D" id="1.10.8.60">
    <property type="match status" value="1"/>
</dbReference>
<evidence type="ECO:0000256" key="4">
    <source>
        <dbReference type="ARBA" id="ARBA00022840"/>
    </source>
</evidence>
<keyword evidence="4" id="KW-0067">ATP-binding</keyword>
<dbReference type="GO" id="GO:0003689">
    <property type="term" value="F:DNA clamp loader activity"/>
    <property type="evidence" value="ECO:0007669"/>
    <property type="project" value="TreeGrafter"/>
</dbReference>
<dbReference type="GO" id="GO:0003677">
    <property type="term" value="F:DNA binding"/>
    <property type="evidence" value="ECO:0007669"/>
    <property type="project" value="InterPro"/>
</dbReference>
<dbReference type="GO" id="GO:0005524">
    <property type="term" value="F:ATP binding"/>
    <property type="evidence" value="ECO:0007669"/>
    <property type="project" value="UniProtKB-KW"/>
</dbReference>
<dbReference type="AlphaFoldDB" id="A0A2R5GKD9"/>
<name>A0A2R5GKD9_9STRA</name>
<gene>
    <name evidence="7" type="ORF">FCC1311_076002</name>
</gene>
<dbReference type="InParanoid" id="A0A2R5GKD9"/>
<dbReference type="GO" id="GO:0006281">
    <property type="term" value="P:DNA repair"/>
    <property type="evidence" value="ECO:0007669"/>
    <property type="project" value="TreeGrafter"/>
</dbReference>
<dbReference type="GO" id="GO:0005634">
    <property type="term" value="C:nucleus"/>
    <property type="evidence" value="ECO:0007669"/>
    <property type="project" value="TreeGrafter"/>
</dbReference>
<keyword evidence="5" id="KW-1133">Transmembrane helix</keyword>
<dbReference type="SUPFAM" id="SSF52540">
    <property type="entry name" value="P-loop containing nucleoside triphosphate hydrolases"/>
    <property type="match status" value="1"/>
</dbReference>
<dbReference type="CDD" id="cd00009">
    <property type="entry name" value="AAA"/>
    <property type="match status" value="1"/>
</dbReference>
<protein>
    <submittedName>
        <fullName evidence="7">Replication factor C subunit 2</fullName>
    </submittedName>
</protein>
<dbReference type="Gene3D" id="1.20.272.10">
    <property type="match status" value="1"/>
</dbReference>
<dbReference type="FunFam" id="1.20.272.10:FF:000015">
    <property type="entry name" value="Replication factor C subunit 4"/>
    <property type="match status" value="1"/>
</dbReference>
<dbReference type="InterPro" id="IPR008921">
    <property type="entry name" value="DNA_pol3_clamp-load_cplx_C"/>
</dbReference>
<keyword evidence="5" id="KW-0472">Membrane</keyword>
<dbReference type="InterPro" id="IPR036322">
    <property type="entry name" value="WD40_repeat_dom_sf"/>
</dbReference>
<accession>A0A2R5GKD9</accession>
<dbReference type="PANTHER" id="PTHR11669:SF5">
    <property type="entry name" value="REPLICATION FACTOR C SUBUNIT 2"/>
    <property type="match status" value="1"/>
</dbReference>
<dbReference type="InterPro" id="IPR047854">
    <property type="entry name" value="RFC_lid"/>
</dbReference>
<evidence type="ECO:0000256" key="2">
    <source>
        <dbReference type="ARBA" id="ARBA00022705"/>
    </source>
</evidence>
<dbReference type="Gene3D" id="3.40.50.300">
    <property type="entry name" value="P-loop containing nucleotide triphosphate hydrolases"/>
    <property type="match status" value="1"/>
</dbReference>
<sequence>MMHVETLAFGPKDSYVVVNSEGTCFWSGVLPKGLTKTLTRSRHHKDITTIAFNERDFVIGYADGAWEAEVDREVERALASIGALITFSFGPDDSFIAVGDRSIKHRGIPELLTREIVRRRRFYTVQFVALGPEDSYCLGYDDGRIVFDMEGFHPHLKKLLLRNRTPITSLYLAPDSDNYLAQDNTYTYTWAASQDFSNAIETNGVTLSPEAIYYSVSEISGFFDDGRLVEETVDDLLEEIISPFDIPAITVIEHKGLMYTLDNRRLWAFKEADVSSIPVILQDSRLSYKLRRQLDKVDGFDVDIIDLPKVFGLVGLVRLVGFLFLGLGLGLGLVAFVVGIVLVLELVVFRIVLELVFLRFLQDIVGNQETVKRLAVIAKQGNLPNIIIAGPPGTGKTTSILALAHEMLGPAYKEAVLELNASDDRGINVVRNKIKSFAQKKVTLPRGAHKIIILDEADSMTSAAQQALRRTMELYASTTRFALACNTSSKIIEPIQSRCAILRYSRLSDVDILERIKYVCAQEQIATTEKGFEAIIFTAEGDMRNALNNLQSTHAGFGTLSDTNVFRVCDQPHPGVVTGILQDCIKGDVDNATEKLDSLYQHGYAAADLINTFFKVCKAQSMPEPLKLSFIREIGITHMRVLEGMQSNLQLSGLLARLCALASPSEKK</sequence>
<dbReference type="GO" id="GO:0005663">
    <property type="term" value="C:DNA replication factor C complex"/>
    <property type="evidence" value="ECO:0007669"/>
    <property type="project" value="TreeGrafter"/>
</dbReference>
<organism evidence="7 8">
    <name type="scientific">Hondaea fermentalgiana</name>
    <dbReference type="NCBI Taxonomy" id="2315210"/>
    <lineage>
        <taxon>Eukaryota</taxon>
        <taxon>Sar</taxon>
        <taxon>Stramenopiles</taxon>
        <taxon>Bigyra</taxon>
        <taxon>Labyrinthulomycetes</taxon>
        <taxon>Thraustochytrida</taxon>
        <taxon>Thraustochytriidae</taxon>
        <taxon>Hondaea</taxon>
    </lineage>
</organism>
<dbReference type="FunFam" id="1.10.8.60:FF:000012">
    <property type="entry name" value="Replication factor C subunit 4"/>
    <property type="match status" value="1"/>
</dbReference>
<dbReference type="GO" id="GO:0006261">
    <property type="term" value="P:DNA-templated DNA replication"/>
    <property type="evidence" value="ECO:0007669"/>
    <property type="project" value="TreeGrafter"/>
</dbReference>
<dbReference type="InterPro" id="IPR013748">
    <property type="entry name" value="Rep_factorC_C"/>
</dbReference>
<feature type="transmembrane region" description="Helical" evidence="5">
    <location>
        <begin position="310"/>
        <end position="327"/>
    </location>
</feature>
<dbReference type="GO" id="GO:0016887">
    <property type="term" value="F:ATP hydrolysis activity"/>
    <property type="evidence" value="ECO:0007669"/>
    <property type="project" value="InterPro"/>
</dbReference>
<feature type="domain" description="AAA+ ATPase" evidence="6">
    <location>
        <begin position="382"/>
        <end position="514"/>
    </location>
</feature>
<keyword evidence="2" id="KW-0235">DNA replication</keyword>
<evidence type="ECO:0000313" key="7">
    <source>
        <dbReference type="EMBL" id="GBG31376.1"/>
    </source>
</evidence>
<dbReference type="SUPFAM" id="SSF50978">
    <property type="entry name" value="WD40 repeat-like"/>
    <property type="match status" value="1"/>
</dbReference>
<dbReference type="InterPro" id="IPR050238">
    <property type="entry name" value="DNA_Rep/Repair_Clamp_Loader"/>
</dbReference>
<evidence type="ECO:0000256" key="3">
    <source>
        <dbReference type="ARBA" id="ARBA00022741"/>
    </source>
</evidence>
<feature type="transmembrane region" description="Helical" evidence="5">
    <location>
        <begin position="333"/>
        <end position="353"/>
    </location>
</feature>
<evidence type="ECO:0000256" key="5">
    <source>
        <dbReference type="SAM" id="Phobius"/>
    </source>
</evidence>
<dbReference type="CDD" id="cd18140">
    <property type="entry name" value="HLD_clamp_RFC"/>
    <property type="match status" value="1"/>
</dbReference>
<dbReference type="InterPro" id="IPR003959">
    <property type="entry name" value="ATPase_AAA_core"/>
</dbReference>
<dbReference type="Pfam" id="PF00004">
    <property type="entry name" value="AAA"/>
    <property type="match status" value="1"/>
</dbReference>
<evidence type="ECO:0000259" key="6">
    <source>
        <dbReference type="SMART" id="SM00382"/>
    </source>
</evidence>
<evidence type="ECO:0000256" key="1">
    <source>
        <dbReference type="ARBA" id="ARBA00005378"/>
    </source>
</evidence>
<dbReference type="OrthoDB" id="4199794at2759"/>
<keyword evidence="8" id="KW-1185">Reference proteome</keyword>
<comment type="caution">
    <text evidence="7">The sequence shown here is derived from an EMBL/GenBank/DDBJ whole genome shotgun (WGS) entry which is preliminary data.</text>
</comment>
<comment type="similarity">
    <text evidence="1">Belongs to the activator 1 small subunits family.</text>
</comment>
<keyword evidence="5" id="KW-0812">Transmembrane</keyword>
<dbReference type="PANTHER" id="PTHR11669">
    <property type="entry name" value="REPLICATION FACTOR C / DNA POLYMERASE III GAMMA-TAU SUBUNIT"/>
    <property type="match status" value="1"/>
</dbReference>
<dbReference type="EMBL" id="BEYU01000096">
    <property type="protein sequence ID" value="GBG31376.1"/>
    <property type="molecule type" value="Genomic_DNA"/>
</dbReference>
<proteinExistence type="inferred from homology"/>
<reference evidence="7 8" key="1">
    <citation type="submission" date="2017-12" db="EMBL/GenBank/DDBJ databases">
        <title>Sequencing, de novo assembly and annotation of complete genome of a new Thraustochytrid species, strain FCC1311.</title>
        <authorList>
            <person name="Sedici K."/>
            <person name="Godart F."/>
            <person name="Aiese Cigliano R."/>
            <person name="Sanseverino W."/>
            <person name="Barakat M."/>
            <person name="Ortet P."/>
            <person name="Marechal E."/>
            <person name="Cagnac O."/>
            <person name="Amato A."/>
        </authorList>
    </citation>
    <scope>NUCLEOTIDE SEQUENCE [LARGE SCALE GENOMIC DNA]</scope>
</reference>
<dbReference type="SMART" id="SM00382">
    <property type="entry name" value="AAA"/>
    <property type="match status" value="1"/>
</dbReference>
<evidence type="ECO:0000313" key="8">
    <source>
        <dbReference type="Proteomes" id="UP000241890"/>
    </source>
</evidence>
<dbReference type="InterPro" id="IPR027417">
    <property type="entry name" value="P-loop_NTPase"/>
</dbReference>
<dbReference type="Pfam" id="PF08542">
    <property type="entry name" value="Rep_fac_C"/>
    <property type="match status" value="1"/>
</dbReference>
<dbReference type="InterPro" id="IPR003593">
    <property type="entry name" value="AAA+_ATPase"/>
</dbReference>
<dbReference type="SUPFAM" id="SSF48019">
    <property type="entry name" value="post-AAA+ oligomerization domain-like"/>
    <property type="match status" value="1"/>
</dbReference>
<keyword evidence="3" id="KW-0547">Nucleotide-binding</keyword>